<dbReference type="AlphaFoldDB" id="A0A126V624"/>
<evidence type="ECO:0000313" key="2">
    <source>
        <dbReference type="Proteomes" id="UP000070371"/>
    </source>
</evidence>
<reference evidence="1 2" key="1">
    <citation type="submission" date="2016-02" db="EMBL/GenBank/DDBJ databases">
        <title>Complete genome sequence of Halocynthiibacter arcticus PAMC 20958t from arctic marine sediment.</title>
        <authorList>
            <person name="Lee Y.M."/>
            <person name="Baek K."/>
            <person name="Lee H.K."/>
            <person name="Shin S.C."/>
        </authorList>
    </citation>
    <scope>NUCLEOTIDE SEQUENCE [LARGE SCALE GENOMIC DNA]</scope>
    <source>
        <strain evidence="1">PAMC 20958</strain>
    </source>
</reference>
<accession>A0A126V624</accession>
<name>A0A126V624_9RHOB</name>
<dbReference type="EMBL" id="CP014327">
    <property type="protein sequence ID" value="AML53316.1"/>
    <property type="molecule type" value="Genomic_DNA"/>
</dbReference>
<dbReference type="STRING" id="1579316.RC74_20520"/>
<sequence>MDPAFLQRLSLRWIGFTVAEVYPRFSCIWFLHFESVNAPENGLVSNLHPMFYKRNSPLPIAARPHLVEQP</sequence>
<dbReference type="Proteomes" id="UP000070371">
    <property type="component" value="Chromosome"/>
</dbReference>
<organism evidence="1 2">
    <name type="scientific">Falsihalocynthiibacter arcticus</name>
    <dbReference type="NCBI Taxonomy" id="1579316"/>
    <lineage>
        <taxon>Bacteria</taxon>
        <taxon>Pseudomonadati</taxon>
        <taxon>Pseudomonadota</taxon>
        <taxon>Alphaproteobacteria</taxon>
        <taxon>Rhodobacterales</taxon>
        <taxon>Roseobacteraceae</taxon>
        <taxon>Falsihalocynthiibacter</taxon>
    </lineage>
</organism>
<evidence type="ECO:0000313" key="1">
    <source>
        <dbReference type="EMBL" id="AML53316.1"/>
    </source>
</evidence>
<keyword evidence="2" id="KW-1185">Reference proteome</keyword>
<proteinExistence type="predicted"/>
<dbReference type="KEGG" id="hat:RC74_20520"/>
<protein>
    <submittedName>
        <fullName evidence="1">Uncharacterized protein</fullName>
    </submittedName>
</protein>
<gene>
    <name evidence="1" type="ORF">RC74_20520</name>
</gene>